<accession>A0A143HA38</accession>
<dbReference type="RefSeq" id="WP_066785216.1">
    <property type="nucleotide sequence ID" value="NZ_BJVD01000001.1"/>
</dbReference>
<keyword evidence="2" id="KW-1185">Reference proteome</keyword>
<name>A0A143HA38_9BACL</name>
<sequence length="280" mass="31736">MYGEVLILINAIFNYVILSFTNSICYMGKKKIRLMGSALFAGAWIVIFGHQFLMMVVAFLLMMILAFGFHIRQLWKTALMCFIAALFAGGLFTALEPLLIGRSVIILMLIAGVVASFSLFILKSRLFAFTGDRLQQQLVQWCKVQLGEIDVSLKCFIDTGNTTVEPLSGRPVHFVRYQAIEQSMPEHLKIALHNWDVNDPYNLDMFPNEYKKKVAVIPITTVQEKKTYSLALKYDQWQIIKGKHHSIAPGFLIITLQNTHFPQETDAILHFTALSRVGSI</sequence>
<dbReference type="Pfam" id="PF03419">
    <property type="entry name" value="Peptidase_U4"/>
    <property type="match status" value="1"/>
</dbReference>
<evidence type="ECO:0000313" key="1">
    <source>
        <dbReference type="EMBL" id="AMW98345.1"/>
    </source>
</evidence>
<dbReference type="EMBL" id="CP014806">
    <property type="protein sequence ID" value="AMW98345.1"/>
    <property type="molecule type" value="Genomic_DNA"/>
</dbReference>
<dbReference type="Proteomes" id="UP000076021">
    <property type="component" value="Chromosome"/>
</dbReference>
<dbReference type="AlphaFoldDB" id="A0A143HA38"/>
<dbReference type="STRING" id="241244.ATY39_02225"/>
<reference evidence="2" key="2">
    <citation type="submission" date="2016-03" db="EMBL/GenBank/DDBJ databases">
        <authorList>
            <person name="Ploux O."/>
        </authorList>
    </citation>
    <scope>NUCLEOTIDE SEQUENCE [LARGE SCALE GENOMIC DNA]</scope>
    <source>
        <strain evidence="2">PP9</strain>
    </source>
</reference>
<protein>
    <submittedName>
        <fullName evidence="1">Uncharacterized protein</fullName>
    </submittedName>
</protein>
<dbReference type="OrthoDB" id="2728818at2"/>
<reference evidence="1 2" key="1">
    <citation type="journal article" date="2016" name="Genome Announc.">
        <title>Whole-Genome Sequence of Rummeliibacillus stabekisii Strain PP9 Isolated from Antarctic Soil.</title>
        <authorList>
            <person name="da Mota F.F."/>
            <person name="Vollu R.E."/>
            <person name="Jurelevicius D."/>
            <person name="Seldin L."/>
        </authorList>
    </citation>
    <scope>NUCLEOTIDE SEQUENCE [LARGE SCALE GENOMIC DNA]</scope>
    <source>
        <strain evidence="1 2">PP9</strain>
    </source>
</reference>
<dbReference type="GO" id="GO:0004190">
    <property type="term" value="F:aspartic-type endopeptidase activity"/>
    <property type="evidence" value="ECO:0007669"/>
    <property type="project" value="InterPro"/>
</dbReference>
<dbReference type="KEGG" id="rst:ATY39_02225"/>
<proteinExistence type="predicted"/>
<dbReference type="InterPro" id="IPR005081">
    <property type="entry name" value="SpoIIGA"/>
</dbReference>
<dbReference type="GO" id="GO:0030436">
    <property type="term" value="P:asexual sporulation"/>
    <property type="evidence" value="ECO:0007669"/>
    <property type="project" value="InterPro"/>
</dbReference>
<gene>
    <name evidence="1" type="ORF">ATY39_02225</name>
</gene>
<dbReference type="GO" id="GO:0006508">
    <property type="term" value="P:proteolysis"/>
    <property type="evidence" value="ECO:0007669"/>
    <property type="project" value="InterPro"/>
</dbReference>
<organism evidence="1 2">
    <name type="scientific">Rummeliibacillus stabekisii</name>
    <dbReference type="NCBI Taxonomy" id="241244"/>
    <lineage>
        <taxon>Bacteria</taxon>
        <taxon>Bacillati</taxon>
        <taxon>Bacillota</taxon>
        <taxon>Bacilli</taxon>
        <taxon>Bacillales</taxon>
        <taxon>Caryophanaceae</taxon>
        <taxon>Rummeliibacillus</taxon>
    </lineage>
</organism>
<evidence type="ECO:0000313" key="2">
    <source>
        <dbReference type="Proteomes" id="UP000076021"/>
    </source>
</evidence>